<keyword evidence="5" id="KW-1185">Reference proteome</keyword>
<reference evidence="4 5" key="1">
    <citation type="submission" date="2015-06" db="EMBL/GenBank/DDBJ databases">
        <title>Talaromyces atroroseus IBT 11181 draft genome.</title>
        <authorList>
            <person name="Rasmussen K.B."/>
            <person name="Rasmussen S."/>
            <person name="Petersen B."/>
            <person name="Sicheritz-Ponten T."/>
            <person name="Mortensen U.H."/>
            <person name="Thrane U."/>
        </authorList>
    </citation>
    <scope>NUCLEOTIDE SEQUENCE [LARGE SCALE GENOMIC DNA]</scope>
    <source>
        <strain evidence="4 5">IBT 11181</strain>
    </source>
</reference>
<feature type="domain" description="NmrA-like" evidence="3">
    <location>
        <begin position="6"/>
        <end position="273"/>
    </location>
</feature>
<comment type="caution">
    <text evidence="4">The sequence shown here is derived from an EMBL/GenBank/DDBJ whole genome shotgun (WGS) entry which is preliminary data.</text>
</comment>
<dbReference type="PANTHER" id="PTHR47706:SF11">
    <property type="entry name" value="ISOFLAVONE REDUCTASE FAMILY PROTEIN (AFU_ORTHOLOGUE AFUA_1G12510)"/>
    <property type="match status" value="1"/>
</dbReference>
<dbReference type="AlphaFoldDB" id="A0A225B4A9"/>
<dbReference type="Gene3D" id="3.40.50.720">
    <property type="entry name" value="NAD(P)-binding Rossmann-like Domain"/>
    <property type="match status" value="1"/>
</dbReference>
<dbReference type="InterPro" id="IPR051609">
    <property type="entry name" value="NmrA/Isoflavone_reductase-like"/>
</dbReference>
<dbReference type="RefSeq" id="XP_020124699.1">
    <property type="nucleotide sequence ID" value="XM_020260402.1"/>
</dbReference>
<dbReference type="Pfam" id="PF05368">
    <property type="entry name" value="NmrA"/>
    <property type="match status" value="1"/>
</dbReference>
<evidence type="ECO:0000259" key="3">
    <source>
        <dbReference type="Pfam" id="PF05368"/>
    </source>
</evidence>
<dbReference type="GeneID" id="31000335"/>
<evidence type="ECO:0000313" key="5">
    <source>
        <dbReference type="Proteomes" id="UP000214365"/>
    </source>
</evidence>
<dbReference type="PANTHER" id="PTHR47706">
    <property type="entry name" value="NMRA-LIKE FAMILY PROTEIN"/>
    <property type="match status" value="1"/>
</dbReference>
<dbReference type="OrthoDB" id="419598at2759"/>
<dbReference type="EMBL" id="LFMY01000001">
    <property type="protein sequence ID" value="OKL64578.1"/>
    <property type="molecule type" value="Genomic_DNA"/>
</dbReference>
<protein>
    <recommendedName>
        <fullName evidence="3">NmrA-like domain-containing protein</fullName>
    </recommendedName>
</protein>
<organism evidence="4 5">
    <name type="scientific">Talaromyces atroroseus</name>
    <dbReference type="NCBI Taxonomy" id="1441469"/>
    <lineage>
        <taxon>Eukaryota</taxon>
        <taxon>Fungi</taxon>
        <taxon>Dikarya</taxon>
        <taxon>Ascomycota</taxon>
        <taxon>Pezizomycotina</taxon>
        <taxon>Eurotiomycetes</taxon>
        <taxon>Eurotiomycetidae</taxon>
        <taxon>Eurotiales</taxon>
        <taxon>Trichocomaceae</taxon>
        <taxon>Talaromyces</taxon>
        <taxon>Talaromyces sect. Trachyspermi</taxon>
    </lineage>
</organism>
<evidence type="ECO:0000313" key="4">
    <source>
        <dbReference type="EMBL" id="OKL64578.1"/>
    </source>
</evidence>
<keyword evidence="2" id="KW-0560">Oxidoreductase</keyword>
<dbReference type="InterPro" id="IPR036291">
    <property type="entry name" value="NAD(P)-bd_dom_sf"/>
</dbReference>
<proteinExistence type="predicted"/>
<keyword evidence="1" id="KW-0521">NADP</keyword>
<dbReference type="SUPFAM" id="SSF51735">
    <property type="entry name" value="NAD(P)-binding Rossmann-fold domains"/>
    <property type="match status" value="1"/>
</dbReference>
<dbReference type="Gene3D" id="3.90.25.10">
    <property type="entry name" value="UDP-galactose 4-epimerase, domain 1"/>
    <property type="match status" value="1"/>
</dbReference>
<dbReference type="GO" id="GO:0016491">
    <property type="term" value="F:oxidoreductase activity"/>
    <property type="evidence" value="ECO:0007669"/>
    <property type="project" value="UniProtKB-KW"/>
</dbReference>
<evidence type="ECO:0000256" key="1">
    <source>
        <dbReference type="ARBA" id="ARBA00022857"/>
    </source>
</evidence>
<dbReference type="CDD" id="cd05259">
    <property type="entry name" value="PCBER_SDR_a"/>
    <property type="match status" value="1"/>
</dbReference>
<evidence type="ECO:0000256" key="2">
    <source>
        <dbReference type="ARBA" id="ARBA00023002"/>
    </source>
</evidence>
<sequence>MTTELKSVLVFGATGVIGQYVIRALIEESSRFDRLAIFTSPSTLQKKVEEIQWLREKGVEVIGGDLTNEEHVLRAYAGFDTVISCVGRNMIKAQIDLLRWAEESSPNITRFFPSEYGTDIEYGPQSAFEKPHQGKLQVREFIRTSIRRTEFTYLVTGPYIDLYIGKLSQNPHAGSFDVVEKKATLLGSGDEQVSFTTMKDVGKLLVAALRNPTVSRNRALRVCSFTTTPHEILAEYERQTDSKWSVEYTSLADLKTLENIAWEAGDPMASIFTLRRIWTEGGTLYESNDNQDINMQSSDLDTLADAIGRAVALNGQEGFQSGDV</sequence>
<accession>A0A225B4A9</accession>
<name>A0A225B4A9_TALAT</name>
<dbReference type="Proteomes" id="UP000214365">
    <property type="component" value="Unassembled WGS sequence"/>
</dbReference>
<dbReference type="STRING" id="1441469.A0A225B4A9"/>
<gene>
    <name evidence="4" type="ORF">UA08_00580</name>
</gene>
<dbReference type="InterPro" id="IPR045312">
    <property type="entry name" value="PCBER-like"/>
</dbReference>
<dbReference type="InterPro" id="IPR008030">
    <property type="entry name" value="NmrA-like"/>
</dbReference>